<evidence type="ECO:0000313" key="4">
    <source>
        <dbReference type="Proteomes" id="UP001628193"/>
    </source>
</evidence>
<dbReference type="InterPro" id="IPR025587">
    <property type="entry name" value="DUF4351"/>
</dbReference>
<proteinExistence type="predicted"/>
<dbReference type="InterPro" id="IPR051699">
    <property type="entry name" value="Rpn/YhgA-like_nuclease"/>
</dbReference>
<evidence type="ECO:0000259" key="2">
    <source>
        <dbReference type="Pfam" id="PF14261"/>
    </source>
</evidence>
<keyword evidence="4" id="KW-1185">Reference proteome</keyword>
<gene>
    <name evidence="3" type="primary">rpnD_2</name>
    <name evidence="3" type="ORF">SIID45300_01220</name>
</gene>
<dbReference type="Proteomes" id="UP001628193">
    <property type="component" value="Unassembled WGS sequence"/>
</dbReference>
<dbReference type="Pfam" id="PF14261">
    <property type="entry name" value="DUF4351"/>
    <property type="match status" value="1"/>
</dbReference>
<keyword evidence="3" id="KW-0378">Hydrolase</keyword>
<protein>
    <submittedName>
        <fullName evidence="3">Recombination-promoting nuclease RpnD</fullName>
        <ecNumber evidence="3">3.1.21.-</ecNumber>
    </submittedName>
</protein>
<organism evidence="3 4">
    <name type="scientific">Candidatus Magnetaquiglobus chichijimensis</name>
    <dbReference type="NCBI Taxonomy" id="3141448"/>
    <lineage>
        <taxon>Bacteria</taxon>
        <taxon>Pseudomonadati</taxon>
        <taxon>Pseudomonadota</taxon>
        <taxon>Magnetococcia</taxon>
        <taxon>Magnetococcales</taxon>
        <taxon>Candidatus Magnetaquicoccaceae</taxon>
        <taxon>Candidatus Magnetaquiglobus</taxon>
    </lineage>
</organism>
<reference evidence="3 4" key="1">
    <citation type="submission" date="2024-09" db="EMBL/GenBank/DDBJ databases">
        <title>Draft genome sequence of Candidatus Magnetaquicoccaceae bacterium FCR-1.</title>
        <authorList>
            <person name="Shimoshige H."/>
            <person name="Shimamura S."/>
            <person name="Taoka A."/>
            <person name="Kobayashi H."/>
            <person name="Maekawa T."/>
        </authorList>
    </citation>
    <scope>NUCLEOTIDE SEQUENCE [LARGE SCALE GENOMIC DNA]</scope>
    <source>
        <strain evidence="3 4">FCR-1</strain>
    </source>
</reference>
<dbReference type="EMBL" id="BAAFGK010000004">
    <property type="protein sequence ID" value="GAB0056905.1"/>
    <property type="molecule type" value="Genomic_DNA"/>
</dbReference>
<dbReference type="GO" id="GO:0016787">
    <property type="term" value="F:hydrolase activity"/>
    <property type="evidence" value="ECO:0007669"/>
    <property type="project" value="UniProtKB-KW"/>
</dbReference>
<dbReference type="PANTHER" id="PTHR34611:SF2">
    <property type="entry name" value="INACTIVE RECOMBINATION-PROMOTING NUCLEASE-LIKE PROTEIN RPNE-RELATED"/>
    <property type="match status" value="1"/>
</dbReference>
<dbReference type="InterPro" id="IPR006842">
    <property type="entry name" value="Transposase_31"/>
</dbReference>
<comment type="caution">
    <text evidence="3">The sequence shown here is derived from an EMBL/GenBank/DDBJ whole genome shotgun (WGS) entry which is preliminary data.</text>
</comment>
<accession>A0ABQ0C7P0</accession>
<dbReference type="Pfam" id="PF04754">
    <property type="entry name" value="Transposase_31"/>
    <property type="match status" value="1"/>
</dbReference>
<dbReference type="RefSeq" id="WP_420904621.1">
    <property type="nucleotide sequence ID" value="NZ_BAAFGK010000004.1"/>
</dbReference>
<evidence type="ECO:0000259" key="1">
    <source>
        <dbReference type="Pfam" id="PF04754"/>
    </source>
</evidence>
<feature type="domain" description="Transposase (putative) YhgA-like" evidence="1">
    <location>
        <begin position="6"/>
        <end position="201"/>
    </location>
</feature>
<name>A0ABQ0C7P0_9PROT</name>
<sequence length="321" mass="37448">MNEITQPHDRFLKSLLSDPEKAGTLLRERLPEAISELLSSDPPELVEGSFVDEELRGLMTDRLFRVRTIHDRVALLYVLIDHKSHPDPFIGFQLLKYQIEAWKQWARENPDWKRLPAIVPFVFYHGETEWRIPNEFMALVDAEAGWRPFLLNFQFPIFDLGKVQDDQLSQHARLRAWLVAAKYATRSGKQTRIKKHLIEVLGDSGVDFPVIMRYIVETYDEYNESIVQEIIHAVRPEEEHAMMSQFARDIIAKGKPEWLNQGRMEGRQEEAASLLLKLIRHKFGPTPDWMIEQIKTAHLEQIEAWSDNFVFANSVEEVFAS</sequence>
<feature type="domain" description="DUF4351" evidence="2">
    <location>
        <begin position="265"/>
        <end position="309"/>
    </location>
</feature>
<dbReference type="EC" id="3.1.21.-" evidence="3"/>
<evidence type="ECO:0000313" key="3">
    <source>
        <dbReference type="EMBL" id="GAB0056905.1"/>
    </source>
</evidence>
<dbReference type="PANTHER" id="PTHR34611">
    <property type="match status" value="1"/>
</dbReference>